<keyword evidence="5" id="KW-1185">Reference proteome</keyword>
<dbReference type="InterPro" id="IPR001647">
    <property type="entry name" value="HTH_TetR"/>
</dbReference>
<dbReference type="Pfam" id="PF00440">
    <property type="entry name" value="TetR_N"/>
    <property type="match status" value="1"/>
</dbReference>
<dbReference type="SUPFAM" id="SSF46689">
    <property type="entry name" value="Homeodomain-like"/>
    <property type="match status" value="1"/>
</dbReference>
<dbReference type="Proteomes" id="UP001241988">
    <property type="component" value="Unassembled WGS sequence"/>
</dbReference>
<organism evidence="4 5">
    <name type="scientific">Planomicrobium stackebrandtii</name>
    <dbReference type="NCBI Taxonomy" id="253160"/>
    <lineage>
        <taxon>Bacteria</taxon>
        <taxon>Bacillati</taxon>
        <taxon>Bacillota</taxon>
        <taxon>Bacilli</taxon>
        <taxon>Bacillales</taxon>
        <taxon>Caryophanaceae</taxon>
        <taxon>Planomicrobium</taxon>
    </lineage>
</organism>
<evidence type="ECO:0000256" key="2">
    <source>
        <dbReference type="PROSITE-ProRule" id="PRU00335"/>
    </source>
</evidence>
<dbReference type="InterPro" id="IPR039532">
    <property type="entry name" value="TetR_C_Firmicutes"/>
</dbReference>
<evidence type="ECO:0000256" key="1">
    <source>
        <dbReference type="ARBA" id="ARBA00023125"/>
    </source>
</evidence>
<feature type="domain" description="HTH tetR-type" evidence="3">
    <location>
        <begin position="8"/>
        <end position="68"/>
    </location>
</feature>
<name>A0ABU0GW13_9BACL</name>
<keyword evidence="1 2" id="KW-0238">DNA-binding</keyword>
<dbReference type="RefSeq" id="WP_308786903.1">
    <property type="nucleotide sequence ID" value="NZ_JAUSWB010000003.1"/>
</dbReference>
<evidence type="ECO:0000313" key="4">
    <source>
        <dbReference type="EMBL" id="MDQ0428752.1"/>
    </source>
</evidence>
<dbReference type="Gene3D" id="1.10.357.10">
    <property type="entry name" value="Tetracycline Repressor, domain 2"/>
    <property type="match status" value="1"/>
</dbReference>
<dbReference type="PANTHER" id="PTHR43479:SF7">
    <property type="entry name" value="TETR-FAMILY TRANSCRIPTIONAL REGULATOR"/>
    <property type="match status" value="1"/>
</dbReference>
<feature type="DNA-binding region" description="H-T-H motif" evidence="2">
    <location>
        <begin position="31"/>
        <end position="50"/>
    </location>
</feature>
<sequence>MKKDRRIDKSKNALKDALILLMEEKEFKSITITEIVHLANLNRGTFYKHYPTQEELLNELIEDVLSDLVSSYRDPYITVPNFDVGKLSSSSVKIFDHVERYSRFYTIIVNSNVLPGFQNRICQVLKELIQSDLIKLMPNPEIDCSLLSSYNAYALFGLIIEWVNGGFIFTPHQMADQLISIISYQSPKGTAETAKGTNSTG</sequence>
<reference evidence="4 5" key="1">
    <citation type="submission" date="2023-07" db="EMBL/GenBank/DDBJ databases">
        <title>Genomic Encyclopedia of Type Strains, Phase IV (KMG-IV): sequencing the most valuable type-strain genomes for metagenomic binning, comparative biology and taxonomic classification.</title>
        <authorList>
            <person name="Goeker M."/>
        </authorList>
    </citation>
    <scope>NUCLEOTIDE SEQUENCE [LARGE SCALE GENOMIC DNA]</scope>
    <source>
        <strain evidence="4 5">DSM 16419</strain>
    </source>
</reference>
<gene>
    <name evidence="4" type="ORF">QOZ98_001578</name>
</gene>
<accession>A0ABU0GW13</accession>
<dbReference type="PANTHER" id="PTHR43479">
    <property type="entry name" value="ACREF/ENVCD OPERON REPRESSOR-RELATED"/>
    <property type="match status" value="1"/>
</dbReference>
<evidence type="ECO:0000313" key="5">
    <source>
        <dbReference type="Proteomes" id="UP001241988"/>
    </source>
</evidence>
<dbReference type="InterPro" id="IPR009057">
    <property type="entry name" value="Homeodomain-like_sf"/>
</dbReference>
<dbReference type="InterPro" id="IPR050624">
    <property type="entry name" value="HTH-type_Tx_Regulator"/>
</dbReference>
<dbReference type="EMBL" id="JAUSWB010000003">
    <property type="protein sequence ID" value="MDQ0428752.1"/>
    <property type="molecule type" value="Genomic_DNA"/>
</dbReference>
<comment type="caution">
    <text evidence="4">The sequence shown here is derived from an EMBL/GenBank/DDBJ whole genome shotgun (WGS) entry which is preliminary data.</text>
</comment>
<evidence type="ECO:0000259" key="3">
    <source>
        <dbReference type="PROSITE" id="PS50977"/>
    </source>
</evidence>
<dbReference type="PROSITE" id="PS50977">
    <property type="entry name" value="HTH_TETR_2"/>
    <property type="match status" value="1"/>
</dbReference>
<dbReference type="Pfam" id="PF14278">
    <property type="entry name" value="TetR_C_8"/>
    <property type="match status" value="1"/>
</dbReference>
<protein>
    <submittedName>
        <fullName evidence="4">AcrR family transcriptional regulator</fullName>
    </submittedName>
</protein>
<proteinExistence type="predicted"/>